<dbReference type="EMBL" id="VFNX01000002">
    <property type="protein sequence ID" value="TQK86797.1"/>
    <property type="molecule type" value="Genomic_DNA"/>
</dbReference>
<dbReference type="Gene3D" id="3.30.565.10">
    <property type="entry name" value="Histidine kinase-like ATPase, C-terminal domain"/>
    <property type="match status" value="1"/>
</dbReference>
<sequence length="399" mass="42166">MPAGYDVPAHVRPAEPVDVDCVALVVLIELVTVAVEVLPVLLAVVVECVTLVHVHVLVSVAVLFILFVLALFLAVVTVGVEVVVAVLAVGVEVVRVEVAGVEDTVRVEDTVGVEVTGVDIVRVAGAVDRAVLRRAVVAVRGPSLGPDLEREVVVGAADGRLRRAALGEFRSGSGDPGNARRVGHHPHSGAAAGLAFGVSGRGLRSRPGQREHRHCARSANAPGDCGARHGVRGQVQQATGPAGLSERDSMTKHLGGTVIPTGFDVPVEPLRRAAHYTGEPGCIAEARAFAAHFLEQLRTEWCATADRRADGELLLVVSELVTNADQHSNGPYILELEGTDNAVTVSVYDSSSALPRRFPKNPERVGRHGMEIVHALASEVTAERVPVGKRVRARFELSR</sequence>
<dbReference type="GO" id="GO:0004674">
    <property type="term" value="F:protein serine/threonine kinase activity"/>
    <property type="evidence" value="ECO:0007669"/>
    <property type="project" value="UniProtKB-KW"/>
</dbReference>
<feature type="domain" description="Histidine kinase/HSP90-like ATPase" evidence="3">
    <location>
        <begin position="285"/>
        <end position="394"/>
    </location>
</feature>
<gene>
    <name evidence="4" type="ORF">FB563_6951</name>
</gene>
<feature type="transmembrane region" description="Helical" evidence="2">
    <location>
        <begin position="22"/>
        <end position="44"/>
    </location>
</feature>
<evidence type="ECO:0000256" key="2">
    <source>
        <dbReference type="SAM" id="Phobius"/>
    </source>
</evidence>
<evidence type="ECO:0000313" key="4">
    <source>
        <dbReference type="EMBL" id="TQK86797.1"/>
    </source>
</evidence>
<protein>
    <recommendedName>
        <fullName evidence="3">Histidine kinase/HSP90-like ATPase domain-containing protein</fullName>
    </recommendedName>
</protein>
<dbReference type="CDD" id="cd16936">
    <property type="entry name" value="HATPase_RsbW-like"/>
    <property type="match status" value="1"/>
</dbReference>
<feature type="transmembrane region" description="Helical" evidence="2">
    <location>
        <begin position="56"/>
        <end position="89"/>
    </location>
</feature>
<evidence type="ECO:0000256" key="1">
    <source>
        <dbReference type="ARBA" id="ARBA00022527"/>
    </source>
</evidence>
<dbReference type="PANTHER" id="PTHR35526">
    <property type="entry name" value="ANTI-SIGMA-F FACTOR RSBW-RELATED"/>
    <property type="match status" value="1"/>
</dbReference>
<dbReference type="SUPFAM" id="SSF55874">
    <property type="entry name" value="ATPase domain of HSP90 chaperone/DNA topoisomerase II/histidine kinase"/>
    <property type="match status" value="1"/>
</dbReference>
<keyword evidence="2" id="KW-1133">Transmembrane helix</keyword>
<dbReference type="InterPro" id="IPR050267">
    <property type="entry name" value="Anti-sigma-factor_SerPK"/>
</dbReference>
<keyword evidence="1" id="KW-0418">Kinase</keyword>
<dbReference type="STRING" id="164348.BFF78_39050"/>
<dbReference type="AlphaFoldDB" id="A0A542TJA1"/>
<comment type="caution">
    <text evidence="4">The sequence shown here is derived from an EMBL/GenBank/DDBJ whole genome shotgun (WGS) entry which is preliminary data.</text>
</comment>
<dbReference type="Pfam" id="PF13581">
    <property type="entry name" value="HATPase_c_2"/>
    <property type="match status" value="1"/>
</dbReference>
<dbReference type="PANTHER" id="PTHR35526:SF3">
    <property type="entry name" value="ANTI-SIGMA-F FACTOR RSBW"/>
    <property type="match status" value="1"/>
</dbReference>
<keyword evidence="5" id="KW-1185">Reference proteome</keyword>
<organism evidence="4 5">
    <name type="scientific">Streptomyces puniciscabiei</name>
    <dbReference type="NCBI Taxonomy" id="164348"/>
    <lineage>
        <taxon>Bacteria</taxon>
        <taxon>Bacillati</taxon>
        <taxon>Actinomycetota</taxon>
        <taxon>Actinomycetes</taxon>
        <taxon>Kitasatosporales</taxon>
        <taxon>Streptomycetaceae</taxon>
        <taxon>Streptomyces</taxon>
    </lineage>
</organism>
<keyword evidence="2" id="KW-0812">Transmembrane</keyword>
<evidence type="ECO:0000313" key="5">
    <source>
        <dbReference type="Proteomes" id="UP000318103"/>
    </source>
</evidence>
<keyword evidence="1" id="KW-0808">Transferase</keyword>
<dbReference type="Proteomes" id="UP000318103">
    <property type="component" value="Unassembled WGS sequence"/>
</dbReference>
<keyword evidence="1" id="KW-0723">Serine/threonine-protein kinase</keyword>
<accession>A0A542TJA1</accession>
<proteinExistence type="predicted"/>
<reference evidence="4 5" key="1">
    <citation type="submission" date="2019-06" db="EMBL/GenBank/DDBJ databases">
        <title>Sequencing the genomes of 1000 actinobacteria strains.</title>
        <authorList>
            <person name="Klenk H.-P."/>
        </authorList>
    </citation>
    <scope>NUCLEOTIDE SEQUENCE [LARGE SCALE GENOMIC DNA]</scope>
    <source>
        <strain evidence="4 5">DSM 41929</strain>
    </source>
</reference>
<evidence type="ECO:0000259" key="3">
    <source>
        <dbReference type="Pfam" id="PF13581"/>
    </source>
</evidence>
<name>A0A542TJA1_9ACTN</name>
<keyword evidence="2" id="KW-0472">Membrane</keyword>
<dbReference type="InterPro" id="IPR003594">
    <property type="entry name" value="HATPase_dom"/>
</dbReference>
<dbReference type="InterPro" id="IPR036890">
    <property type="entry name" value="HATPase_C_sf"/>
</dbReference>